<accession>A0A7S4LL28</accession>
<feature type="region of interest" description="Disordered" evidence="1">
    <location>
        <begin position="85"/>
        <end position="150"/>
    </location>
</feature>
<proteinExistence type="predicted"/>
<dbReference type="AlphaFoldDB" id="A0A7S4LL28"/>
<dbReference type="EMBL" id="HBJA01138168">
    <property type="protein sequence ID" value="CAE0836192.1"/>
    <property type="molecule type" value="Transcribed_RNA"/>
</dbReference>
<protein>
    <submittedName>
        <fullName evidence="2">Uncharacterized protein</fullName>
    </submittedName>
</protein>
<evidence type="ECO:0000256" key="1">
    <source>
        <dbReference type="SAM" id="MobiDB-lite"/>
    </source>
</evidence>
<reference evidence="2" key="1">
    <citation type="submission" date="2021-01" db="EMBL/GenBank/DDBJ databases">
        <authorList>
            <person name="Corre E."/>
            <person name="Pelletier E."/>
            <person name="Niang G."/>
            <person name="Scheremetjew M."/>
            <person name="Finn R."/>
            <person name="Kale V."/>
            <person name="Holt S."/>
            <person name="Cochrane G."/>
            <person name="Meng A."/>
            <person name="Brown T."/>
            <person name="Cohen L."/>
        </authorList>
    </citation>
    <scope>NUCLEOTIDE SEQUENCE</scope>
    <source>
        <strain evidence="2">CCMP1594</strain>
    </source>
</reference>
<gene>
    <name evidence="2" type="ORF">EGYM00163_LOCUS47556</name>
</gene>
<feature type="compositionally biased region" description="Polar residues" evidence="1">
    <location>
        <begin position="104"/>
        <end position="120"/>
    </location>
</feature>
<name>A0A7S4LL28_9EUGL</name>
<organism evidence="2">
    <name type="scientific">Eutreptiella gymnastica</name>
    <dbReference type="NCBI Taxonomy" id="73025"/>
    <lineage>
        <taxon>Eukaryota</taxon>
        <taxon>Discoba</taxon>
        <taxon>Euglenozoa</taxon>
        <taxon>Euglenida</taxon>
        <taxon>Spirocuta</taxon>
        <taxon>Euglenophyceae</taxon>
        <taxon>Eutreptiales</taxon>
        <taxon>Eutreptiaceae</taxon>
        <taxon>Eutreptiella</taxon>
    </lineage>
</organism>
<evidence type="ECO:0000313" key="2">
    <source>
        <dbReference type="EMBL" id="CAE0836192.1"/>
    </source>
</evidence>
<feature type="compositionally biased region" description="Low complexity" evidence="1">
    <location>
        <begin position="139"/>
        <end position="150"/>
    </location>
</feature>
<sequence>MYESLFWRNLLCCLCAGVRWLCLCALRFPRSLGIRRVLHKVPRIVGWFQSKLKPKPKSKPAPQPKMTRAQQLVSEVNTKAFQEAMADIEAGRTPGQGRPKPAPKSSTQPKGKILTGTTVKGTGPQGRTVGSGGEPSAPKPGARFGAKGKAAAAEAAEARMQALMDANAQRDA</sequence>